<dbReference type="EMBL" id="BOMF01000165">
    <property type="protein sequence ID" value="GID50986.1"/>
    <property type="molecule type" value="Genomic_DNA"/>
</dbReference>
<protein>
    <recommendedName>
        <fullName evidence="5">Polyhydroxybutyrate depolymerase</fullName>
    </recommendedName>
</protein>
<keyword evidence="1" id="KW-0732">Signal</keyword>
<comment type="caution">
    <text evidence="4">The sequence shown here is derived from an EMBL/GenBank/DDBJ whole genome shotgun (WGS) entry which is preliminary data.</text>
</comment>
<feature type="region of interest" description="Disordered" evidence="3">
    <location>
        <begin position="239"/>
        <end position="262"/>
    </location>
</feature>
<dbReference type="Pfam" id="PF10503">
    <property type="entry name" value="Esterase_PHB"/>
    <property type="match status" value="1"/>
</dbReference>
<evidence type="ECO:0008006" key="5">
    <source>
        <dbReference type="Google" id="ProtNLM"/>
    </source>
</evidence>
<evidence type="ECO:0000313" key="4">
    <source>
        <dbReference type="EMBL" id="GID50986.1"/>
    </source>
</evidence>
<dbReference type="InterPro" id="IPR050955">
    <property type="entry name" value="Plant_Biomass_Hydrol_Est"/>
</dbReference>
<dbReference type="PANTHER" id="PTHR43037">
    <property type="entry name" value="UNNAMED PRODUCT-RELATED"/>
    <property type="match status" value="1"/>
</dbReference>
<name>A0ABQ3WXG8_9ACTN</name>
<keyword evidence="2" id="KW-0378">Hydrolase</keyword>
<proteinExistence type="predicted"/>
<accession>A0ABQ3WXG8</accession>
<dbReference type="SUPFAM" id="SSF53474">
    <property type="entry name" value="alpha/beta-Hydrolases"/>
    <property type="match status" value="1"/>
</dbReference>
<evidence type="ECO:0000256" key="2">
    <source>
        <dbReference type="ARBA" id="ARBA00022801"/>
    </source>
</evidence>
<dbReference type="Gene3D" id="3.40.50.1820">
    <property type="entry name" value="alpha/beta hydrolase"/>
    <property type="match status" value="1"/>
</dbReference>
<dbReference type="InterPro" id="IPR029058">
    <property type="entry name" value="AB_hydrolase_fold"/>
</dbReference>
<organism evidence="4">
    <name type="scientific">Actinoplanes campanulatus</name>
    <dbReference type="NCBI Taxonomy" id="113559"/>
    <lineage>
        <taxon>Bacteria</taxon>
        <taxon>Bacillati</taxon>
        <taxon>Actinomycetota</taxon>
        <taxon>Actinomycetes</taxon>
        <taxon>Micromonosporales</taxon>
        <taxon>Micromonosporaceae</taxon>
        <taxon>Actinoplanes</taxon>
    </lineage>
</organism>
<reference evidence="4" key="1">
    <citation type="submission" date="2021-01" db="EMBL/GenBank/DDBJ databases">
        <title>Whole genome shotgun sequence of Actinoplanes capillaceus NBRC 16408.</title>
        <authorList>
            <person name="Komaki H."/>
            <person name="Tamura T."/>
        </authorList>
    </citation>
    <scope>NUCLEOTIDE SEQUENCE [LARGE SCALE GENOMIC DNA]</scope>
    <source>
        <strain evidence="4">NBRC 16408</strain>
    </source>
</reference>
<gene>
    <name evidence="4" type="ORF">Aca07nite_82610</name>
</gene>
<evidence type="ECO:0000256" key="1">
    <source>
        <dbReference type="ARBA" id="ARBA00022729"/>
    </source>
</evidence>
<evidence type="ECO:0000256" key="3">
    <source>
        <dbReference type="SAM" id="MobiDB-lite"/>
    </source>
</evidence>
<dbReference type="PANTHER" id="PTHR43037:SF1">
    <property type="entry name" value="BLL1128 PROTEIN"/>
    <property type="match status" value="1"/>
</dbReference>
<sequence length="353" mass="36600">MRVASPSAATRGPRPYPAFVSTPRILAGFVPHLYRIQTLAAEDAGMSEPWRLLAALLLLLPVAACTRPARPELPDGSHAHTITVDGRERAYRTYRPVALPGGPVPLVLVLHGGAGSGAQAERSYGWDARADRDGFVVVYPDGVNRSWNAGPGCCGLATRDGVDDVAFLEAVVAKIGRGVPIDPARVRAAGMSNGAMMAYRLACDSTVVTAIAPVAGIVIGDCPSPAPVSVIHIHGTEDHSVPWSGGPGKRDNDGTGRVPIRIDGPPVPDLVAGWRDRAGCPLPAERITGAVTTTTADCPGGRVIELVSVAGAGHQWPGATRPGAAAERLLELDPPSVALDATATIADFFIALT</sequence>
<dbReference type="InterPro" id="IPR010126">
    <property type="entry name" value="Esterase_phb"/>
</dbReference>